<dbReference type="Proteomes" id="UP000308744">
    <property type="component" value="Unassembled WGS sequence"/>
</dbReference>
<organism evidence="1 2">
    <name type="scientific">Lysinibacillus mangiferihumi</name>
    <dbReference type="NCBI Taxonomy" id="1130819"/>
    <lineage>
        <taxon>Bacteria</taxon>
        <taxon>Bacillati</taxon>
        <taxon>Bacillota</taxon>
        <taxon>Bacilli</taxon>
        <taxon>Bacillales</taxon>
        <taxon>Bacillaceae</taxon>
        <taxon>Lysinibacillus</taxon>
    </lineage>
</organism>
<name>A0A4U2YUT6_9BACI</name>
<evidence type="ECO:0000313" key="1">
    <source>
        <dbReference type="EMBL" id="TKI65298.1"/>
    </source>
</evidence>
<gene>
    <name evidence="1" type="ORF">FC756_17070</name>
</gene>
<dbReference type="EMBL" id="SZPU01000065">
    <property type="protein sequence ID" value="TKI65298.1"/>
    <property type="molecule type" value="Genomic_DNA"/>
</dbReference>
<accession>A0A4U2YUT6</accession>
<dbReference type="RefSeq" id="WP_107896551.1">
    <property type="nucleotide sequence ID" value="NZ_PYWM01000021.1"/>
</dbReference>
<comment type="caution">
    <text evidence="1">The sequence shown here is derived from an EMBL/GenBank/DDBJ whole genome shotgun (WGS) entry which is preliminary data.</text>
</comment>
<reference evidence="1 2" key="1">
    <citation type="submission" date="2019-04" db="EMBL/GenBank/DDBJ databases">
        <title>Lysinibacillus genome sequencing.</title>
        <authorList>
            <person name="Dunlap C."/>
        </authorList>
    </citation>
    <scope>NUCLEOTIDE SEQUENCE [LARGE SCALE GENOMIC DNA]</scope>
    <source>
        <strain evidence="1 2">CCTCC AB 2010389</strain>
    </source>
</reference>
<keyword evidence="2" id="KW-1185">Reference proteome</keyword>
<protein>
    <submittedName>
        <fullName evidence="1">Uncharacterized protein</fullName>
    </submittedName>
</protein>
<evidence type="ECO:0000313" key="2">
    <source>
        <dbReference type="Proteomes" id="UP000308744"/>
    </source>
</evidence>
<dbReference type="AlphaFoldDB" id="A0A4U2YUT6"/>
<proteinExistence type="predicted"/>
<sequence>MSDKKRLTLTGNKMPDHVYAKLEKLGIERTLTPYICNLVEKEQQMDSLISTLSILTSKLDTVEKIVIDINQKLNNTTIQTVLESKENLVNPVDDIREGKLEISNRIEGGIEEEIEERDF</sequence>